<keyword evidence="2" id="KW-1185">Reference proteome</keyword>
<organism evidence="1 2">
    <name type="scientific">Pelagomonas calceolata</name>
    <dbReference type="NCBI Taxonomy" id="35677"/>
    <lineage>
        <taxon>Eukaryota</taxon>
        <taxon>Sar</taxon>
        <taxon>Stramenopiles</taxon>
        <taxon>Ochrophyta</taxon>
        <taxon>Pelagophyceae</taxon>
        <taxon>Pelagomonadales</taxon>
        <taxon>Pelagomonadaceae</taxon>
        <taxon>Pelagomonas</taxon>
    </lineage>
</organism>
<reference evidence="1" key="1">
    <citation type="submission" date="2021-11" db="EMBL/GenBank/DDBJ databases">
        <authorList>
            <consortium name="Genoscope - CEA"/>
            <person name="William W."/>
        </authorList>
    </citation>
    <scope>NUCLEOTIDE SEQUENCE</scope>
</reference>
<sequence>MRAALLVAIGTTHAVVMTTRRRIGASAAAGIAGLAPPAHAADADLPTLRRGLLDLEDLVQNWKERTTNCNYAEVNRDLLGSQNKAALLKQASENAAVAKGSAVKTLCKRDPEAVRRILGLDGKLNAKSAPLLAPGAARQERLNAEDQNAALADADRMIRKGLEFTSDLDGYVEANEKWLRAVSAIDSATYSSRSQDLGAVISTTAGGAEVLDSALSSVVEARDALRVVVKLRSM</sequence>
<dbReference type="AlphaFoldDB" id="A0A8J2SP45"/>
<name>A0A8J2SP45_9STRA</name>
<dbReference type="OrthoDB" id="44258at2759"/>
<proteinExistence type="predicted"/>
<dbReference type="Proteomes" id="UP000789595">
    <property type="component" value="Unassembled WGS sequence"/>
</dbReference>
<gene>
    <name evidence="1" type="ORF">PECAL_3P15770</name>
</gene>
<dbReference type="EMBL" id="CAKKNE010000003">
    <property type="protein sequence ID" value="CAH0371626.1"/>
    <property type="molecule type" value="Genomic_DNA"/>
</dbReference>
<accession>A0A8J2SP45</accession>
<protein>
    <submittedName>
        <fullName evidence="1">Uncharacterized protein</fullName>
    </submittedName>
</protein>
<evidence type="ECO:0000313" key="2">
    <source>
        <dbReference type="Proteomes" id="UP000789595"/>
    </source>
</evidence>
<comment type="caution">
    <text evidence="1">The sequence shown here is derived from an EMBL/GenBank/DDBJ whole genome shotgun (WGS) entry which is preliminary data.</text>
</comment>
<evidence type="ECO:0000313" key="1">
    <source>
        <dbReference type="EMBL" id="CAH0371626.1"/>
    </source>
</evidence>